<gene>
    <name evidence="2" type="ORF">BST97_04360</name>
</gene>
<dbReference type="Proteomes" id="UP000193431">
    <property type="component" value="Chromosome"/>
</dbReference>
<keyword evidence="1" id="KW-0812">Transmembrane</keyword>
<feature type="transmembrane region" description="Helical" evidence="1">
    <location>
        <begin position="45"/>
        <end position="75"/>
    </location>
</feature>
<evidence type="ECO:0000313" key="3">
    <source>
        <dbReference type="Proteomes" id="UP000193431"/>
    </source>
</evidence>
<evidence type="ECO:0000256" key="1">
    <source>
        <dbReference type="SAM" id="Phobius"/>
    </source>
</evidence>
<keyword evidence="1" id="KW-1133">Transmembrane helix</keyword>
<sequence length="79" mass="9085">MNKNHFKTIRFYVLGISCILAYFYLENASLIPDLIETTSKGRYSGFPTFFITGMIKYGLLVYGVLSIVVLTLLLVRRRN</sequence>
<proteinExistence type="predicted"/>
<evidence type="ECO:0000313" key="2">
    <source>
        <dbReference type="EMBL" id="ARN77275.1"/>
    </source>
</evidence>
<keyword evidence="1" id="KW-0472">Membrane</keyword>
<dbReference type="OrthoDB" id="1454542at2"/>
<dbReference type="AlphaFoldDB" id="A0A1W6MI51"/>
<name>A0A1W6MI51_9FLAO</name>
<feature type="transmembrane region" description="Helical" evidence="1">
    <location>
        <begin position="9"/>
        <end position="25"/>
    </location>
</feature>
<accession>A0A1W6MI51</accession>
<dbReference type="EMBL" id="CP019344">
    <property type="protein sequence ID" value="ARN77275.1"/>
    <property type="molecule type" value="Genomic_DNA"/>
</dbReference>
<dbReference type="RefSeq" id="WP_085766082.1">
    <property type="nucleotide sequence ID" value="NZ_CP019344.1"/>
</dbReference>
<organism evidence="2 3">
    <name type="scientific">Nonlabens spongiae</name>
    <dbReference type="NCBI Taxonomy" id="331648"/>
    <lineage>
        <taxon>Bacteria</taxon>
        <taxon>Pseudomonadati</taxon>
        <taxon>Bacteroidota</taxon>
        <taxon>Flavobacteriia</taxon>
        <taxon>Flavobacteriales</taxon>
        <taxon>Flavobacteriaceae</taxon>
        <taxon>Nonlabens</taxon>
    </lineage>
</organism>
<protein>
    <submittedName>
        <fullName evidence="2">Uncharacterized protein</fullName>
    </submittedName>
</protein>
<reference evidence="2 3" key="1">
    <citation type="submission" date="2016-11" db="EMBL/GenBank/DDBJ databases">
        <title>Trade-off between light-utilization and light-protection in marine flavobacteria.</title>
        <authorList>
            <person name="Kumagai Y."/>
        </authorList>
    </citation>
    <scope>NUCLEOTIDE SEQUENCE [LARGE SCALE GENOMIC DNA]</scope>
    <source>
        <strain evidence="2 3">JCM 13191</strain>
    </source>
</reference>
<keyword evidence="3" id="KW-1185">Reference proteome</keyword>